<keyword evidence="3" id="KW-1185">Reference proteome</keyword>
<protein>
    <submittedName>
        <fullName evidence="2">Uncharacterized protein</fullName>
    </submittedName>
</protein>
<evidence type="ECO:0000256" key="1">
    <source>
        <dbReference type="SAM" id="MobiDB-lite"/>
    </source>
</evidence>
<reference evidence="2 3" key="1">
    <citation type="submission" date="2020-02" db="EMBL/GenBank/DDBJ databases">
        <authorList>
            <person name="Li X.-J."/>
            <person name="Feng X.-M."/>
        </authorList>
    </citation>
    <scope>NUCLEOTIDE SEQUENCE [LARGE SCALE GENOMIC DNA]</scope>
    <source>
        <strain evidence="2 3">CGMCC 4.7225</strain>
    </source>
</reference>
<dbReference type="Proteomes" id="UP000469185">
    <property type="component" value="Unassembled WGS sequence"/>
</dbReference>
<evidence type="ECO:0000313" key="2">
    <source>
        <dbReference type="EMBL" id="NED94593.1"/>
    </source>
</evidence>
<feature type="region of interest" description="Disordered" evidence="1">
    <location>
        <begin position="289"/>
        <end position="314"/>
    </location>
</feature>
<gene>
    <name evidence="2" type="ORF">G1H11_04635</name>
</gene>
<sequence length="379" mass="42831">MAVGYRSFLSVEPGEPVVDTVIAEVTRWAHAKGIDTPARIPGWYMRDGNDAITVLDERIHESRVYRWRRHHPYAAVREMLRTTVTAIEDPAGESWLWTEIELPRDSEYDPVSGTTMMAVPAFLRELLAGLSCVDGRTPVAAEPQWIARSHLPDVMDYLADETRRGPVYVFSQGGQDAERFVAWAGEVTWELAGLGTAFLLNGAVEAEFNEMVGPRLAVTPGCVRTYQPGVALDDPAEPKRHQILSAKKIARYEPRALSHMLGLPQRERAVRVELPSGVHAVSRILVEREREERERVTGPRSRSKTSREPEGLRAENAVLAGQVDLFRHMARRYRESESQIRAALRTLEEHLGKHVRDEPDERRDPEREPAEENQRIGVS</sequence>
<dbReference type="AlphaFoldDB" id="A0A6N9YHW4"/>
<comment type="caution">
    <text evidence="2">The sequence shown here is derived from an EMBL/GenBank/DDBJ whole genome shotgun (WGS) entry which is preliminary data.</text>
</comment>
<feature type="region of interest" description="Disordered" evidence="1">
    <location>
        <begin position="348"/>
        <end position="379"/>
    </location>
</feature>
<organism evidence="2 3">
    <name type="scientific">Phytoactinopolyspora alkaliphila</name>
    <dbReference type="NCBI Taxonomy" id="1783498"/>
    <lineage>
        <taxon>Bacteria</taxon>
        <taxon>Bacillati</taxon>
        <taxon>Actinomycetota</taxon>
        <taxon>Actinomycetes</taxon>
        <taxon>Jiangellales</taxon>
        <taxon>Jiangellaceae</taxon>
        <taxon>Phytoactinopolyspora</taxon>
    </lineage>
</organism>
<proteinExistence type="predicted"/>
<name>A0A6N9YHW4_9ACTN</name>
<evidence type="ECO:0000313" key="3">
    <source>
        <dbReference type="Proteomes" id="UP000469185"/>
    </source>
</evidence>
<accession>A0A6N9YHW4</accession>
<dbReference type="RefSeq" id="WP_163816496.1">
    <property type="nucleotide sequence ID" value="NZ_JAAGOB010000002.1"/>
</dbReference>
<dbReference type="EMBL" id="JAAGOB010000002">
    <property type="protein sequence ID" value="NED94593.1"/>
    <property type="molecule type" value="Genomic_DNA"/>
</dbReference>